<proteinExistence type="predicted"/>
<keyword evidence="1" id="KW-0597">Phosphoprotein</keyword>
<dbReference type="Proteomes" id="UP001597369">
    <property type="component" value="Unassembled WGS sequence"/>
</dbReference>
<dbReference type="RefSeq" id="WP_317206989.1">
    <property type="nucleotide sequence ID" value="NZ_JAJJWI010000057.1"/>
</dbReference>
<keyword evidence="4" id="KW-1185">Reference proteome</keyword>
<dbReference type="PROSITE" id="PS50110">
    <property type="entry name" value="RESPONSE_REGULATORY"/>
    <property type="match status" value="1"/>
</dbReference>
<evidence type="ECO:0000313" key="3">
    <source>
        <dbReference type="EMBL" id="MFD2066045.1"/>
    </source>
</evidence>
<dbReference type="Pfam" id="PF00072">
    <property type="entry name" value="Response_reg"/>
    <property type="match status" value="1"/>
</dbReference>
<evidence type="ECO:0000313" key="4">
    <source>
        <dbReference type="Proteomes" id="UP001597369"/>
    </source>
</evidence>
<comment type="caution">
    <text evidence="3">The sequence shown here is derived from an EMBL/GenBank/DDBJ whole genome shotgun (WGS) entry which is preliminary data.</text>
</comment>
<dbReference type="Gene3D" id="3.40.50.2300">
    <property type="match status" value="1"/>
</dbReference>
<feature type="domain" description="Response regulatory" evidence="2">
    <location>
        <begin position="11"/>
        <end position="78"/>
    </location>
</feature>
<dbReference type="InterPro" id="IPR011006">
    <property type="entry name" value="CheY-like_superfamily"/>
</dbReference>
<dbReference type="SUPFAM" id="SSF52172">
    <property type="entry name" value="CheY-like"/>
    <property type="match status" value="1"/>
</dbReference>
<sequence>MNLVCMGYIEKVLIIDDDETSIFLTKRILSSMGIGSDVQTALNGLDGLKLLSDAKKKQLPQLILLDVRMQGIDGFTFL</sequence>
<gene>
    <name evidence="3" type="ORF">ACFSKU_04060</name>
</gene>
<dbReference type="InterPro" id="IPR001789">
    <property type="entry name" value="Sig_transdc_resp-reg_receiver"/>
</dbReference>
<accession>A0ABW4WWB6</accession>
<reference evidence="4" key="1">
    <citation type="journal article" date="2019" name="Int. J. Syst. Evol. Microbiol.">
        <title>The Global Catalogue of Microorganisms (GCM) 10K type strain sequencing project: providing services to taxonomists for standard genome sequencing and annotation.</title>
        <authorList>
            <consortium name="The Broad Institute Genomics Platform"/>
            <consortium name="The Broad Institute Genome Sequencing Center for Infectious Disease"/>
            <person name="Wu L."/>
            <person name="Ma J."/>
        </authorList>
    </citation>
    <scope>NUCLEOTIDE SEQUENCE [LARGE SCALE GENOMIC DNA]</scope>
    <source>
        <strain evidence="4">JCM 16545</strain>
    </source>
</reference>
<evidence type="ECO:0000259" key="2">
    <source>
        <dbReference type="PROSITE" id="PS50110"/>
    </source>
</evidence>
<organism evidence="3 4">
    <name type="scientific">Pontibacter silvestris</name>
    <dbReference type="NCBI Taxonomy" id="2305183"/>
    <lineage>
        <taxon>Bacteria</taxon>
        <taxon>Pseudomonadati</taxon>
        <taxon>Bacteroidota</taxon>
        <taxon>Cytophagia</taxon>
        <taxon>Cytophagales</taxon>
        <taxon>Hymenobacteraceae</taxon>
        <taxon>Pontibacter</taxon>
    </lineage>
</organism>
<dbReference type="EMBL" id="JBHUHV010000015">
    <property type="protein sequence ID" value="MFD2066045.1"/>
    <property type="molecule type" value="Genomic_DNA"/>
</dbReference>
<protein>
    <submittedName>
        <fullName evidence="3">Two-component system response regulator</fullName>
    </submittedName>
</protein>
<name>A0ABW4WWB6_9BACT</name>
<feature type="modified residue" description="4-aspartylphosphate" evidence="1">
    <location>
        <position position="66"/>
    </location>
</feature>
<evidence type="ECO:0000256" key="1">
    <source>
        <dbReference type="PROSITE-ProRule" id="PRU00169"/>
    </source>
</evidence>